<dbReference type="GO" id="GO:0005737">
    <property type="term" value="C:cytoplasm"/>
    <property type="evidence" value="ECO:0007669"/>
    <property type="project" value="TreeGrafter"/>
</dbReference>
<protein>
    <submittedName>
        <fullName evidence="2">G-protein coupled receptor 98-like</fullName>
    </submittedName>
</protein>
<dbReference type="GO" id="GO:0010855">
    <property type="term" value="F:adenylate cyclase inhibitor activity"/>
    <property type="evidence" value="ECO:0007669"/>
    <property type="project" value="TreeGrafter"/>
</dbReference>
<keyword evidence="1" id="KW-1185">Reference proteome</keyword>
<dbReference type="PANTHER" id="PTHR46682:SF1">
    <property type="entry name" value="ADHESION G-PROTEIN COUPLED RECEPTOR V1"/>
    <property type="match status" value="1"/>
</dbReference>
<dbReference type="GO" id="GO:0032420">
    <property type="term" value="C:stereocilium"/>
    <property type="evidence" value="ECO:0007669"/>
    <property type="project" value="TreeGrafter"/>
</dbReference>
<gene>
    <name evidence="2" type="primary">LOC113069265</name>
</gene>
<accession>A0A6P6MP41</accession>
<dbReference type="GO" id="GO:0004930">
    <property type="term" value="F:G protein-coupled receptor activity"/>
    <property type="evidence" value="ECO:0007669"/>
    <property type="project" value="InterPro"/>
</dbReference>
<dbReference type="Gene3D" id="2.60.40.2030">
    <property type="match status" value="1"/>
</dbReference>
<evidence type="ECO:0000313" key="2">
    <source>
        <dbReference type="RefSeq" id="XP_026098084.1"/>
    </source>
</evidence>
<dbReference type="AlphaFoldDB" id="A0A6P6MP41"/>
<dbReference type="GO" id="GO:0071277">
    <property type="term" value="P:cellular response to calcium ion"/>
    <property type="evidence" value="ECO:0007669"/>
    <property type="project" value="TreeGrafter"/>
</dbReference>
<dbReference type="OrthoDB" id="2324346at2759"/>
<dbReference type="SUPFAM" id="SSF141072">
    <property type="entry name" value="CalX-like"/>
    <property type="match status" value="2"/>
</dbReference>
<sequence length="234" mass="25494">MRTQRQQHSFYRDRKTVFSVLSNGVNLTRELQQTSDTSICRKGEVLCALSLEVRPDVDPEYDDSFLVEVYKMVEGATINQTACFANVTRLESDDPRGLVYFAQGSRLPIVTLKATSISLQVYRDPSTASAISVKYCMQEFQKAEFFGPTLIWPAVAVQDFVMAEGTLTFETGEKSAGLDVALTPNSGSSNPTPKRFCVALSDATEGARVHPEFGVANISLVSDSGSVGPTGQVT</sequence>
<dbReference type="GO" id="GO:0001965">
    <property type="term" value="F:G-protein alpha-subunit binding"/>
    <property type="evidence" value="ECO:0007669"/>
    <property type="project" value="TreeGrafter"/>
</dbReference>
<dbReference type="KEGG" id="caua:113069265"/>
<dbReference type="GeneID" id="113069265"/>
<proteinExistence type="predicted"/>
<dbReference type="PANTHER" id="PTHR46682">
    <property type="entry name" value="ADHESION G-PROTEIN COUPLED RECEPTOR V1"/>
    <property type="match status" value="1"/>
</dbReference>
<dbReference type="RefSeq" id="XP_026098084.1">
    <property type="nucleotide sequence ID" value="XM_026242299.1"/>
</dbReference>
<dbReference type="InterPro" id="IPR026919">
    <property type="entry name" value="ADGRV1"/>
</dbReference>
<dbReference type="GO" id="GO:0007605">
    <property type="term" value="P:sensory perception of sound"/>
    <property type="evidence" value="ECO:0007669"/>
    <property type="project" value="TreeGrafter"/>
</dbReference>
<organism evidence="1 2">
    <name type="scientific">Carassius auratus</name>
    <name type="common">Goldfish</name>
    <dbReference type="NCBI Taxonomy" id="7957"/>
    <lineage>
        <taxon>Eukaryota</taxon>
        <taxon>Metazoa</taxon>
        <taxon>Chordata</taxon>
        <taxon>Craniata</taxon>
        <taxon>Vertebrata</taxon>
        <taxon>Euteleostomi</taxon>
        <taxon>Actinopterygii</taxon>
        <taxon>Neopterygii</taxon>
        <taxon>Teleostei</taxon>
        <taxon>Ostariophysi</taxon>
        <taxon>Cypriniformes</taxon>
        <taxon>Cyprinidae</taxon>
        <taxon>Cyprininae</taxon>
        <taxon>Carassius</taxon>
    </lineage>
</organism>
<reference evidence="2" key="1">
    <citation type="submission" date="2025-08" db="UniProtKB">
        <authorList>
            <consortium name="RefSeq"/>
        </authorList>
    </citation>
    <scope>IDENTIFICATION</scope>
    <source>
        <strain evidence="2">Wakin</strain>
        <tissue evidence="2">Muscle</tissue>
    </source>
</reference>
<dbReference type="GO" id="GO:0007601">
    <property type="term" value="P:visual perception"/>
    <property type="evidence" value="ECO:0007669"/>
    <property type="project" value="TreeGrafter"/>
</dbReference>
<name>A0A6P6MP41_CARAU</name>
<dbReference type="GO" id="GO:0016020">
    <property type="term" value="C:membrane"/>
    <property type="evidence" value="ECO:0007669"/>
    <property type="project" value="InterPro"/>
</dbReference>
<dbReference type="InterPro" id="IPR038081">
    <property type="entry name" value="CalX-like_sf"/>
</dbReference>
<evidence type="ECO:0000313" key="1">
    <source>
        <dbReference type="Proteomes" id="UP000515129"/>
    </source>
</evidence>
<dbReference type="Proteomes" id="UP000515129">
    <property type="component" value="Chromosome 5"/>
</dbReference>